<comment type="caution">
    <text evidence="1">The sequence shown here is derived from an EMBL/GenBank/DDBJ whole genome shotgun (WGS) entry which is preliminary data.</text>
</comment>
<evidence type="ECO:0000313" key="2">
    <source>
        <dbReference type="Proteomes" id="UP000276133"/>
    </source>
</evidence>
<dbReference type="AlphaFoldDB" id="A0A3M7QKN3"/>
<sequence>MTNDILFNTDMNLCSIIASKISIIFDRRLKRHYTVNFFESALPNHFNKIAISNSKKILKICCSFYTVLKYGRLNLAHYKSYKF</sequence>
<name>A0A3M7QKN3_BRAPC</name>
<organism evidence="1 2">
    <name type="scientific">Brachionus plicatilis</name>
    <name type="common">Marine rotifer</name>
    <name type="synonym">Brachionus muelleri</name>
    <dbReference type="NCBI Taxonomy" id="10195"/>
    <lineage>
        <taxon>Eukaryota</taxon>
        <taxon>Metazoa</taxon>
        <taxon>Spiralia</taxon>
        <taxon>Gnathifera</taxon>
        <taxon>Rotifera</taxon>
        <taxon>Eurotatoria</taxon>
        <taxon>Monogononta</taxon>
        <taxon>Pseudotrocha</taxon>
        <taxon>Ploima</taxon>
        <taxon>Brachionidae</taxon>
        <taxon>Brachionus</taxon>
    </lineage>
</organism>
<dbReference type="Proteomes" id="UP000276133">
    <property type="component" value="Unassembled WGS sequence"/>
</dbReference>
<evidence type="ECO:0000313" key="1">
    <source>
        <dbReference type="EMBL" id="RNA12006.1"/>
    </source>
</evidence>
<keyword evidence="2" id="KW-1185">Reference proteome</keyword>
<proteinExistence type="predicted"/>
<dbReference type="EMBL" id="REGN01005788">
    <property type="protein sequence ID" value="RNA12006.1"/>
    <property type="molecule type" value="Genomic_DNA"/>
</dbReference>
<protein>
    <submittedName>
        <fullName evidence="1">Uncharacterized protein</fullName>
    </submittedName>
</protein>
<reference evidence="1 2" key="1">
    <citation type="journal article" date="2018" name="Sci. Rep.">
        <title>Genomic signatures of local adaptation to the degree of environmental predictability in rotifers.</title>
        <authorList>
            <person name="Franch-Gras L."/>
            <person name="Hahn C."/>
            <person name="Garcia-Roger E.M."/>
            <person name="Carmona M.J."/>
            <person name="Serra M."/>
            <person name="Gomez A."/>
        </authorList>
    </citation>
    <scope>NUCLEOTIDE SEQUENCE [LARGE SCALE GENOMIC DNA]</scope>
    <source>
        <strain evidence="1">HYR1</strain>
    </source>
</reference>
<gene>
    <name evidence="1" type="ORF">BpHYR1_025217</name>
</gene>
<accession>A0A3M7QKN3</accession>